<evidence type="ECO:0000313" key="1">
    <source>
        <dbReference type="EMBL" id="KAK5849773.1"/>
    </source>
</evidence>
<dbReference type="AlphaFoldDB" id="A0AAN8AC24"/>
<organism evidence="1 2">
    <name type="scientific">Eleginops maclovinus</name>
    <name type="common">Patagonian blennie</name>
    <name type="synonym">Eleginus maclovinus</name>
    <dbReference type="NCBI Taxonomy" id="56733"/>
    <lineage>
        <taxon>Eukaryota</taxon>
        <taxon>Metazoa</taxon>
        <taxon>Chordata</taxon>
        <taxon>Craniata</taxon>
        <taxon>Vertebrata</taxon>
        <taxon>Euteleostomi</taxon>
        <taxon>Actinopterygii</taxon>
        <taxon>Neopterygii</taxon>
        <taxon>Teleostei</taxon>
        <taxon>Neoteleostei</taxon>
        <taxon>Acanthomorphata</taxon>
        <taxon>Eupercaria</taxon>
        <taxon>Perciformes</taxon>
        <taxon>Notothenioidei</taxon>
        <taxon>Eleginopidae</taxon>
        <taxon>Eleginops</taxon>
    </lineage>
</organism>
<keyword evidence="2" id="KW-1185">Reference proteome</keyword>
<reference evidence="1 2" key="1">
    <citation type="journal article" date="2023" name="Genes (Basel)">
        <title>Chromosome-Level Genome Assembly and Circadian Gene Repertoire of the Patagonia Blennie Eleginops maclovinus-The Closest Ancestral Proxy of Antarctic Cryonotothenioids.</title>
        <authorList>
            <person name="Cheng C.C."/>
            <person name="Rivera-Colon A.G."/>
            <person name="Minhas B.F."/>
            <person name="Wilson L."/>
            <person name="Rayamajhi N."/>
            <person name="Vargas-Chacoff L."/>
            <person name="Catchen J.M."/>
        </authorList>
    </citation>
    <scope>NUCLEOTIDE SEQUENCE [LARGE SCALE GENOMIC DNA]</scope>
    <source>
        <strain evidence="1">JMC-PN-2008</strain>
    </source>
</reference>
<accession>A0AAN8AC24</accession>
<proteinExistence type="predicted"/>
<protein>
    <submittedName>
        <fullName evidence="1">Uncharacterized protein</fullName>
    </submittedName>
</protein>
<evidence type="ECO:0000313" key="2">
    <source>
        <dbReference type="Proteomes" id="UP001346869"/>
    </source>
</evidence>
<reference evidence="1 2" key="2">
    <citation type="journal article" date="2023" name="Mol. Biol. Evol.">
        <title>Genomics of Secondarily Temperate Adaptation in the Only Non-Antarctic Icefish.</title>
        <authorList>
            <person name="Rivera-Colon A.G."/>
            <person name="Rayamajhi N."/>
            <person name="Minhas B.F."/>
            <person name="Madrigal G."/>
            <person name="Bilyk K.T."/>
            <person name="Yoon V."/>
            <person name="Hune M."/>
            <person name="Gregory S."/>
            <person name="Cheng C.H.C."/>
            <person name="Catchen J.M."/>
        </authorList>
    </citation>
    <scope>NUCLEOTIDE SEQUENCE [LARGE SCALE GENOMIC DNA]</scope>
    <source>
        <strain evidence="1">JMC-PN-2008</strain>
    </source>
</reference>
<dbReference type="Proteomes" id="UP001346869">
    <property type="component" value="Unassembled WGS sequence"/>
</dbReference>
<gene>
    <name evidence="1" type="ORF">PBY51_014079</name>
</gene>
<name>A0AAN8AC24_ELEMC</name>
<dbReference type="EMBL" id="JAUZQC010000023">
    <property type="protein sequence ID" value="KAK5849773.1"/>
    <property type="molecule type" value="Genomic_DNA"/>
</dbReference>
<sequence>MEDWSVGGSLAANSVTTAADMRESQQGTVGFLFFTPAEIHRGSAKSPASSPPRIKISLCGAVTEFIKHLHVLSPGRSFLHELPLHYLSG</sequence>
<comment type="caution">
    <text evidence="1">The sequence shown here is derived from an EMBL/GenBank/DDBJ whole genome shotgun (WGS) entry which is preliminary data.</text>
</comment>